<organism evidence="1 2">
    <name type="scientific">Dipteronia dyeriana</name>
    <dbReference type="NCBI Taxonomy" id="168575"/>
    <lineage>
        <taxon>Eukaryota</taxon>
        <taxon>Viridiplantae</taxon>
        <taxon>Streptophyta</taxon>
        <taxon>Embryophyta</taxon>
        <taxon>Tracheophyta</taxon>
        <taxon>Spermatophyta</taxon>
        <taxon>Magnoliopsida</taxon>
        <taxon>eudicotyledons</taxon>
        <taxon>Gunneridae</taxon>
        <taxon>Pentapetalae</taxon>
        <taxon>rosids</taxon>
        <taxon>malvids</taxon>
        <taxon>Sapindales</taxon>
        <taxon>Sapindaceae</taxon>
        <taxon>Hippocastanoideae</taxon>
        <taxon>Acereae</taxon>
        <taxon>Dipteronia</taxon>
    </lineage>
</organism>
<sequence>MDVGEDDFVGKEDIDEDKVVGEDEIVGKEDVVVSKGGKEDVVVGKVGKEDEAGVKGVNGAGSIAIEGDRMDEISSLIVNLDSSLIEGSGNHCEDASRQKDYSGDKIPPEMITGFEEQCIPVDGNHLHGLSNHFTAMMAALDFIACVTADVFAMTNSGSQLSSLVSGFRTYYGGRHAPNLCPNKKRLAAIL</sequence>
<proteinExistence type="predicted"/>
<comment type="caution">
    <text evidence="1">The sequence shown here is derived from an EMBL/GenBank/DDBJ whole genome shotgun (WGS) entry which is preliminary data.</text>
</comment>
<reference evidence="1" key="1">
    <citation type="journal article" date="2023" name="Plant J.">
        <title>Genome sequences and population genomics provide insights into the demographic history, inbreeding, and mutation load of two 'living fossil' tree species of Dipteronia.</title>
        <authorList>
            <person name="Feng Y."/>
            <person name="Comes H.P."/>
            <person name="Chen J."/>
            <person name="Zhu S."/>
            <person name="Lu R."/>
            <person name="Zhang X."/>
            <person name="Li P."/>
            <person name="Qiu J."/>
            <person name="Olsen K.M."/>
            <person name="Qiu Y."/>
        </authorList>
    </citation>
    <scope>NUCLEOTIDE SEQUENCE</scope>
    <source>
        <strain evidence="1">KIB01</strain>
    </source>
</reference>
<dbReference type="PANTHER" id="PTHR31933">
    <property type="entry name" value="O-FUCOSYLTRANSFERASE 2-RELATED"/>
    <property type="match status" value="1"/>
</dbReference>
<gene>
    <name evidence="1" type="ORF">Ddye_021402</name>
</gene>
<evidence type="ECO:0000313" key="1">
    <source>
        <dbReference type="EMBL" id="KAK2646207.1"/>
    </source>
</evidence>
<dbReference type="Proteomes" id="UP001280121">
    <property type="component" value="Unassembled WGS sequence"/>
</dbReference>
<accession>A0AAD9U1M9</accession>
<dbReference type="EMBL" id="JANJYI010000006">
    <property type="protein sequence ID" value="KAK2646207.1"/>
    <property type="molecule type" value="Genomic_DNA"/>
</dbReference>
<dbReference type="AlphaFoldDB" id="A0AAD9U1M9"/>
<keyword evidence="2" id="KW-1185">Reference proteome</keyword>
<dbReference type="InterPro" id="IPR052272">
    <property type="entry name" value="GT106_glycosyltransferase"/>
</dbReference>
<name>A0AAD9U1M9_9ROSI</name>
<evidence type="ECO:0000313" key="2">
    <source>
        <dbReference type="Proteomes" id="UP001280121"/>
    </source>
</evidence>
<protein>
    <submittedName>
        <fullName evidence="1">Uncharacterized protein</fullName>
    </submittedName>
</protein>
<dbReference type="PANTHER" id="PTHR31933:SF4">
    <property type="entry name" value="O-FUCOSYLTRANSFERASE 8"/>
    <property type="match status" value="1"/>
</dbReference>